<dbReference type="EMBL" id="BJYJ01000005">
    <property type="protein sequence ID" value="GEN75784.1"/>
    <property type="molecule type" value="Genomic_DNA"/>
</dbReference>
<evidence type="ECO:0000313" key="1">
    <source>
        <dbReference type="EMBL" id="GEN75784.1"/>
    </source>
</evidence>
<accession>A0A511YKS6</accession>
<proteinExistence type="predicted"/>
<organism evidence="1 2">
    <name type="scientific">Chryseobacterium hagamense</name>
    <dbReference type="NCBI Taxonomy" id="395935"/>
    <lineage>
        <taxon>Bacteria</taxon>
        <taxon>Pseudomonadati</taxon>
        <taxon>Bacteroidota</taxon>
        <taxon>Flavobacteriia</taxon>
        <taxon>Flavobacteriales</taxon>
        <taxon>Weeksellaceae</taxon>
        <taxon>Chryseobacterium group</taxon>
        <taxon>Chryseobacterium</taxon>
    </lineage>
</organism>
<protein>
    <submittedName>
        <fullName evidence="1">Uncharacterized protein</fullName>
    </submittedName>
</protein>
<dbReference type="AlphaFoldDB" id="A0A511YKS6"/>
<name>A0A511YKS6_9FLAO</name>
<gene>
    <name evidence="1" type="ORF">CHA01nite_15240</name>
</gene>
<evidence type="ECO:0000313" key="2">
    <source>
        <dbReference type="Proteomes" id="UP000321863"/>
    </source>
</evidence>
<reference evidence="1 2" key="1">
    <citation type="submission" date="2019-07" db="EMBL/GenBank/DDBJ databases">
        <title>Whole genome shotgun sequence of Chryseobacterium hagamense NBRC 105253.</title>
        <authorList>
            <person name="Hosoyama A."/>
            <person name="Uohara A."/>
            <person name="Ohji S."/>
            <person name="Ichikawa N."/>
        </authorList>
    </citation>
    <scope>NUCLEOTIDE SEQUENCE [LARGE SCALE GENOMIC DNA]</scope>
    <source>
        <strain evidence="1 2">NBRC 105253</strain>
    </source>
</reference>
<sequence length="81" mass="9623">MDLNNSMAFLIVEKVLDIITVVFDFVKDKQKSLRKQDVMIRIILQIFDFQKLKTEFLFTESLLGIFKLYNRFHMNFGVGKT</sequence>
<comment type="caution">
    <text evidence="1">The sequence shown here is derived from an EMBL/GenBank/DDBJ whole genome shotgun (WGS) entry which is preliminary data.</text>
</comment>
<dbReference type="Proteomes" id="UP000321863">
    <property type="component" value="Unassembled WGS sequence"/>
</dbReference>
<keyword evidence="2" id="KW-1185">Reference proteome</keyword>